<dbReference type="STRING" id="1072256.CUTER_07855"/>
<reference evidence="4" key="2">
    <citation type="submission" date="2015-05" db="EMBL/GenBank/DDBJ databases">
        <title>Complete genome sequence of Corynebacterium uterequi DSM 45634, isolated from the uterus of a maiden mare.</title>
        <authorList>
            <person name="Ruckert C."/>
            <person name="Albersmeier A."/>
            <person name="Winkler A."/>
            <person name="Tauch A."/>
        </authorList>
    </citation>
    <scope>NUCLEOTIDE SEQUENCE [LARGE SCALE GENOMIC DNA]</scope>
    <source>
        <strain evidence="4">DSM 45634</strain>
    </source>
</reference>
<dbReference type="EMBL" id="CP011546">
    <property type="protein sequence ID" value="AKK11557.1"/>
    <property type="molecule type" value="Genomic_DNA"/>
</dbReference>
<dbReference type="AlphaFoldDB" id="A0A0G3HK78"/>
<name>A0A0G3HK78_9CORY</name>
<dbReference type="InterPro" id="IPR006311">
    <property type="entry name" value="TAT_signal"/>
</dbReference>
<dbReference type="KEGG" id="cut:CUTER_07855"/>
<dbReference type="InterPro" id="IPR029052">
    <property type="entry name" value="Metallo-depent_PP-like"/>
</dbReference>
<dbReference type="InterPro" id="IPR032093">
    <property type="entry name" value="PhoD_N"/>
</dbReference>
<dbReference type="PATRIC" id="fig|1072256.5.peg.1551"/>
<dbReference type="GO" id="GO:0004035">
    <property type="term" value="F:alkaline phosphatase activity"/>
    <property type="evidence" value="ECO:0007669"/>
    <property type="project" value="UniProtKB-EC"/>
</dbReference>
<dbReference type="EC" id="3.1.3.1" evidence="3"/>
<dbReference type="Pfam" id="PF09423">
    <property type="entry name" value="PhoD"/>
    <property type="match status" value="1"/>
</dbReference>
<dbReference type="Proteomes" id="UP000035548">
    <property type="component" value="Chromosome"/>
</dbReference>
<dbReference type="Gene3D" id="3.60.21.70">
    <property type="entry name" value="PhoD-like phosphatase"/>
    <property type="match status" value="1"/>
</dbReference>
<keyword evidence="3" id="KW-0378">Hydrolase</keyword>
<dbReference type="InterPro" id="IPR018946">
    <property type="entry name" value="PhoD-like_MPP"/>
</dbReference>
<reference evidence="3 4" key="1">
    <citation type="journal article" date="2015" name="Genome Announc.">
        <title>Virulence Factor Genes Detected in the Complete Genome Sequence of Corynebacterium uterequi DSM 45634, Isolated from the Uterus of a Maiden Mare.</title>
        <authorList>
            <person name="Ruckert C."/>
            <person name="Kriete M."/>
            <person name="Jaenicke S."/>
            <person name="Winkler A."/>
            <person name="Tauch A."/>
        </authorList>
    </citation>
    <scope>NUCLEOTIDE SEQUENCE [LARGE SCALE GENOMIC DNA]</scope>
    <source>
        <strain evidence="3 4">DSM 45634</strain>
    </source>
</reference>
<keyword evidence="4" id="KW-1185">Reference proteome</keyword>
<proteinExistence type="predicted"/>
<dbReference type="Gene3D" id="2.60.40.380">
    <property type="entry name" value="Purple acid phosphatase-like, N-terminal"/>
    <property type="match status" value="1"/>
</dbReference>
<dbReference type="Pfam" id="PF16655">
    <property type="entry name" value="PhoD_N"/>
    <property type="match status" value="1"/>
</dbReference>
<evidence type="ECO:0000313" key="4">
    <source>
        <dbReference type="Proteomes" id="UP000035548"/>
    </source>
</evidence>
<protein>
    <submittedName>
        <fullName evidence="3">Phosphodiesterase/alkaline phosphatase D</fullName>
        <ecNumber evidence="3">3.1.3.1</ecNumber>
    </submittedName>
</protein>
<feature type="domain" description="PhoD-like phosphatase metallophosphatase" evidence="1">
    <location>
        <begin position="183"/>
        <end position="541"/>
    </location>
</feature>
<gene>
    <name evidence="3" type="primary">phoD2</name>
    <name evidence="3" type="ORF">CUTER_07855</name>
</gene>
<evidence type="ECO:0000259" key="2">
    <source>
        <dbReference type="Pfam" id="PF16655"/>
    </source>
</evidence>
<sequence length="565" mass="62416">MLSNNGTYASKKDWYFLMTHNRRRFLQSAAVTTAAAAAVSPGVAQAQSSLSSEPVEPVANPVGELPFLHGVASGDPLPDTVVLWTRVTPSPDAMPGSGVGEDVTLRWEVAADETFSSIIAGGEVVATAATDHTVHVDPWNLQPSTVYYYRFTVLSGTYAGTVSPVGRTQTAPSLDASPENLRFAVASCANWESGFFRAYADMAQRGYNGELDFTLFLGDYIYEYAQGEYSGFGPYRWYEPAHEIISLADYRIRYALHRTDPNLQAAHAAMPWIVVWDDHETANNSWLQGAENHNPATEGEWLPRRNAAFQAYFEWLPVRATNPSEGGHIYRSFSFGDLAELLVMDLRTYRDEGVTVKLWEAGDPDRTMLGTEQSQWLMGKISTHDAAWTILGNSVMYSEMNLATLHQDPQMAELSSFLTEHRIDGIPVNGDQWDGYAYERAKLKQALADTGKKVLVCTGDIHSEWGHVVVTDDGREIGAEVVCTSITAPGGPETIGLPPETPLFDLAHAYIQSANPDVRHVSFRYHGYCVAKVDRSGVSMEYWRVNHVGAQDSGMNLGHSWRWDG</sequence>
<evidence type="ECO:0000313" key="3">
    <source>
        <dbReference type="EMBL" id="AKK11557.1"/>
    </source>
</evidence>
<dbReference type="PANTHER" id="PTHR43606">
    <property type="entry name" value="PHOSPHATASE, PUTATIVE (AFU_ORTHOLOGUE AFUA_6G08710)-RELATED"/>
    <property type="match status" value="1"/>
</dbReference>
<dbReference type="InterPro" id="IPR052900">
    <property type="entry name" value="Phospholipid_Metab_Enz"/>
</dbReference>
<dbReference type="InterPro" id="IPR038607">
    <property type="entry name" value="PhoD-like_sf"/>
</dbReference>
<feature type="domain" description="Phospholipase D N-terminal" evidence="2">
    <location>
        <begin position="69"/>
        <end position="170"/>
    </location>
</feature>
<accession>A0A0G3HK78</accession>
<dbReference type="SUPFAM" id="SSF56300">
    <property type="entry name" value="Metallo-dependent phosphatases"/>
    <property type="match status" value="1"/>
</dbReference>
<dbReference type="PROSITE" id="PS51318">
    <property type="entry name" value="TAT"/>
    <property type="match status" value="1"/>
</dbReference>
<dbReference type="PANTHER" id="PTHR43606:SF2">
    <property type="entry name" value="ALKALINE PHOSPHATASE FAMILY PROTEIN (AFU_ORTHOLOGUE AFUA_5G03860)"/>
    <property type="match status" value="1"/>
</dbReference>
<dbReference type="CDD" id="cd07389">
    <property type="entry name" value="MPP_PhoD"/>
    <property type="match status" value="1"/>
</dbReference>
<evidence type="ECO:0000259" key="1">
    <source>
        <dbReference type="Pfam" id="PF09423"/>
    </source>
</evidence>
<organism evidence="3 4">
    <name type="scientific">Corynebacterium uterequi</name>
    <dbReference type="NCBI Taxonomy" id="1072256"/>
    <lineage>
        <taxon>Bacteria</taxon>
        <taxon>Bacillati</taxon>
        <taxon>Actinomycetota</taxon>
        <taxon>Actinomycetes</taxon>
        <taxon>Mycobacteriales</taxon>
        <taxon>Corynebacteriaceae</taxon>
        <taxon>Corynebacterium</taxon>
    </lineage>
</organism>